<proteinExistence type="inferred from homology"/>
<dbReference type="EC" id="5.1.1.1" evidence="4"/>
<dbReference type="SUPFAM" id="SSF51419">
    <property type="entry name" value="PLP-binding barrel"/>
    <property type="match status" value="1"/>
</dbReference>
<keyword evidence="7" id="KW-1185">Reference proteome</keyword>
<comment type="cofactor">
    <cofactor evidence="1 4">
        <name>pyridoxal 5'-phosphate</name>
        <dbReference type="ChEBI" id="CHEBI:597326"/>
    </cofactor>
</comment>
<dbReference type="InterPro" id="IPR001608">
    <property type="entry name" value="Ala_racemase_N"/>
</dbReference>
<reference evidence="6 7" key="1">
    <citation type="submission" date="2019-03" db="EMBL/GenBank/DDBJ databases">
        <title>Genomics of glacier-inhabiting Cryobacterium strains.</title>
        <authorList>
            <person name="Liu Q."/>
            <person name="Xin Y.-H."/>
        </authorList>
    </citation>
    <scope>NUCLEOTIDE SEQUENCE [LARGE SCALE GENOMIC DNA]</scope>
    <source>
        <strain evidence="6 7">MDB2-B</strain>
    </source>
</reference>
<evidence type="ECO:0000313" key="7">
    <source>
        <dbReference type="Proteomes" id="UP000297608"/>
    </source>
</evidence>
<comment type="function">
    <text evidence="4">Catalyzes the interconversion of L-alanine and D-alanine. May also act on other amino acids.</text>
</comment>
<dbReference type="PRINTS" id="PR00992">
    <property type="entry name" value="ALARACEMASE"/>
</dbReference>
<dbReference type="NCBIfam" id="TIGR00492">
    <property type="entry name" value="alr"/>
    <property type="match status" value="1"/>
</dbReference>
<comment type="catalytic activity">
    <reaction evidence="4">
        <text>L-alanine = D-alanine</text>
        <dbReference type="Rhea" id="RHEA:20249"/>
        <dbReference type="ChEBI" id="CHEBI:57416"/>
        <dbReference type="ChEBI" id="CHEBI:57972"/>
        <dbReference type="EC" id="5.1.1.1"/>
    </reaction>
</comment>
<keyword evidence="2 4" id="KW-0663">Pyridoxal phosphate</keyword>
<dbReference type="Pfam" id="PF00842">
    <property type="entry name" value="Ala_racemase_C"/>
    <property type="match status" value="2"/>
</dbReference>
<evidence type="ECO:0000313" key="6">
    <source>
        <dbReference type="EMBL" id="TFB87037.1"/>
    </source>
</evidence>
<dbReference type="SMART" id="SM01005">
    <property type="entry name" value="Ala_racemase_C"/>
    <property type="match status" value="1"/>
</dbReference>
<evidence type="ECO:0000256" key="4">
    <source>
        <dbReference type="HAMAP-Rule" id="MF_01201"/>
    </source>
</evidence>
<dbReference type="Gene3D" id="2.40.37.10">
    <property type="entry name" value="Lyase, Ornithine Decarboxylase, Chain A, domain 1"/>
    <property type="match status" value="1"/>
</dbReference>
<sequence>MRFRGARGRVVSEFREAVVDLGAVAANVAHLRAVIGAPHFMAVVKANAYGHGAVPVARTALAAGADWLGVADLTEAHALRDAGIEAPLLAWLHGPDTDFAPAIARDIDLGVSSARQLRAIADAAGRLGRVANVHLKLDTGLSRNGLNGPDWAEVFALAAGFERDRLVHVRGIFSHLSNASPAADDEAVARFGSGLDLAAAAGLAPELAHLASTAAALRLPAARFSMVRIGIGLYGLSPFDDATPRELGLAPAMTLRASVAAVRRVPAGAGVSYDYLWRAPEDGNLALVPLGYADGVPRAASGSARVSINGQGYPIVGRIAMDQFVVSVGQDSVEVGDEVVLFGDPDARPVPFRSRGTGIPATLDRKGTGADEWEPVPSAADWADAAGTINYEIVTRIGHRVPRSYRNEEPAG</sequence>
<dbReference type="SUPFAM" id="SSF50621">
    <property type="entry name" value="Alanine racemase C-terminal domain-like"/>
    <property type="match status" value="1"/>
</dbReference>
<dbReference type="HAMAP" id="MF_01201">
    <property type="entry name" value="Ala_racemase"/>
    <property type="match status" value="1"/>
</dbReference>
<evidence type="ECO:0000256" key="3">
    <source>
        <dbReference type="ARBA" id="ARBA00023235"/>
    </source>
</evidence>
<keyword evidence="3 4" id="KW-0413">Isomerase</keyword>
<dbReference type="EMBL" id="SOFG01000011">
    <property type="protein sequence ID" value="TFB87037.1"/>
    <property type="molecule type" value="Genomic_DNA"/>
</dbReference>
<dbReference type="InterPro" id="IPR020622">
    <property type="entry name" value="Ala_racemase_pyridoxalP-BS"/>
</dbReference>
<dbReference type="InterPro" id="IPR011079">
    <property type="entry name" value="Ala_racemase_C"/>
</dbReference>
<dbReference type="Proteomes" id="UP000297608">
    <property type="component" value="Unassembled WGS sequence"/>
</dbReference>
<evidence type="ECO:0000259" key="5">
    <source>
        <dbReference type="SMART" id="SM01005"/>
    </source>
</evidence>
<evidence type="ECO:0000256" key="1">
    <source>
        <dbReference type="ARBA" id="ARBA00001933"/>
    </source>
</evidence>
<comment type="pathway">
    <text evidence="4">Amino-acid biosynthesis; D-alanine biosynthesis; D-alanine from L-alanine: step 1/1.</text>
</comment>
<dbReference type="PANTHER" id="PTHR30511:SF0">
    <property type="entry name" value="ALANINE RACEMASE, CATABOLIC-RELATED"/>
    <property type="match status" value="1"/>
</dbReference>
<dbReference type="PROSITE" id="PS00395">
    <property type="entry name" value="ALANINE_RACEMASE"/>
    <property type="match status" value="1"/>
</dbReference>
<dbReference type="Pfam" id="PF01168">
    <property type="entry name" value="Ala_racemase_N"/>
    <property type="match status" value="1"/>
</dbReference>
<dbReference type="InterPro" id="IPR000821">
    <property type="entry name" value="Ala_racemase"/>
</dbReference>
<dbReference type="InterPro" id="IPR009006">
    <property type="entry name" value="Ala_racemase/Decarboxylase_C"/>
</dbReference>
<dbReference type="CDD" id="cd00430">
    <property type="entry name" value="PLPDE_III_AR"/>
    <property type="match status" value="1"/>
</dbReference>
<protein>
    <recommendedName>
        <fullName evidence="4">Alanine racemase</fullName>
        <ecNumber evidence="4">5.1.1.1</ecNumber>
    </recommendedName>
</protein>
<feature type="binding site" evidence="4">
    <location>
        <position position="143"/>
    </location>
    <ligand>
        <name>substrate</name>
    </ligand>
</feature>
<comment type="similarity">
    <text evidence="4">Belongs to the alanine racemase family.</text>
</comment>
<feature type="domain" description="Alanine racemase C-terminal" evidence="5">
    <location>
        <begin position="252"/>
        <end position="406"/>
    </location>
</feature>
<feature type="active site" description="Proton acceptor; specific for L-alanine" evidence="4">
    <location>
        <position position="273"/>
    </location>
</feature>
<name>A0ABY2IBS7_9MICO</name>
<evidence type="ECO:0000256" key="2">
    <source>
        <dbReference type="ARBA" id="ARBA00022898"/>
    </source>
</evidence>
<dbReference type="Gene3D" id="3.20.20.10">
    <property type="entry name" value="Alanine racemase"/>
    <property type="match status" value="1"/>
</dbReference>
<organism evidence="6 7">
    <name type="scientific">Cryobacterium algoricola</name>
    <dbReference type="NCBI Taxonomy" id="1259183"/>
    <lineage>
        <taxon>Bacteria</taxon>
        <taxon>Bacillati</taxon>
        <taxon>Actinomycetota</taxon>
        <taxon>Actinomycetes</taxon>
        <taxon>Micrococcales</taxon>
        <taxon>Microbacteriaceae</taxon>
        <taxon>Cryobacterium</taxon>
    </lineage>
</organism>
<comment type="caution">
    <text evidence="6">The sequence shown here is derived from an EMBL/GenBank/DDBJ whole genome shotgun (WGS) entry which is preliminary data.</text>
</comment>
<dbReference type="GO" id="GO:0008784">
    <property type="term" value="F:alanine racemase activity"/>
    <property type="evidence" value="ECO:0007669"/>
    <property type="project" value="UniProtKB-EC"/>
</dbReference>
<gene>
    <name evidence="6" type="primary">alr</name>
    <name evidence="6" type="ORF">E3O44_07765</name>
</gene>
<dbReference type="PANTHER" id="PTHR30511">
    <property type="entry name" value="ALANINE RACEMASE"/>
    <property type="match status" value="1"/>
</dbReference>
<accession>A0ABY2IBS7</accession>
<dbReference type="InterPro" id="IPR029066">
    <property type="entry name" value="PLP-binding_barrel"/>
</dbReference>
<feature type="binding site" evidence="4">
    <location>
        <position position="321"/>
    </location>
    <ligand>
        <name>substrate</name>
    </ligand>
</feature>
<feature type="modified residue" description="N6-(pyridoxal phosphate)lysine" evidence="4">
    <location>
        <position position="45"/>
    </location>
</feature>
<feature type="active site" description="Proton acceptor; specific for D-alanine" evidence="4">
    <location>
        <position position="45"/>
    </location>
</feature>